<proteinExistence type="predicted"/>
<sequence length="210" mass="23469">MASFSVLTPSITSRSLFTNGNQVHESSQISEMASLKSSGIPDLLNEIESEGKKLQDEYTRLFSEKNNMSKSVHLGISYKEINEVIDCIANSKSSGFGGVSNEILKYSGSNFVTKIVKTLFEKMVNYQTMPYYFNVSILKTILNDKKKPNDDISNLKPVAISDAYANIFETIILKKLERQHADGVRQEGAILPKLFAIYLEELITLIVTLV</sequence>
<protein>
    <submittedName>
        <fullName evidence="1">Uncharacterized protein</fullName>
    </submittedName>
</protein>
<dbReference type="OrthoDB" id="10014409at2759"/>
<dbReference type="Proteomes" id="UP000663879">
    <property type="component" value="Unassembled WGS sequence"/>
</dbReference>
<evidence type="ECO:0000313" key="1">
    <source>
        <dbReference type="EMBL" id="CAF0916677.1"/>
    </source>
</evidence>
<evidence type="ECO:0000313" key="2">
    <source>
        <dbReference type="Proteomes" id="UP000663879"/>
    </source>
</evidence>
<dbReference type="AlphaFoldDB" id="A0A814AKE8"/>
<keyword evidence="2" id="KW-1185">Reference proteome</keyword>
<organism evidence="1 2">
    <name type="scientific">Brachionus calyciflorus</name>
    <dbReference type="NCBI Taxonomy" id="104777"/>
    <lineage>
        <taxon>Eukaryota</taxon>
        <taxon>Metazoa</taxon>
        <taxon>Spiralia</taxon>
        <taxon>Gnathifera</taxon>
        <taxon>Rotifera</taxon>
        <taxon>Eurotatoria</taxon>
        <taxon>Monogononta</taxon>
        <taxon>Pseudotrocha</taxon>
        <taxon>Ploima</taxon>
        <taxon>Brachionidae</taxon>
        <taxon>Brachionus</taxon>
    </lineage>
</organism>
<accession>A0A814AKE8</accession>
<gene>
    <name evidence="1" type="ORF">OXX778_LOCUS12184</name>
</gene>
<reference evidence="1" key="1">
    <citation type="submission" date="2021-02" db="EMBL/GenBank/DDBJ databases">
        <authorList>
            <person name="Nowell W R."/>
        </authorList>
    </citation>
    <scope>NUCLEOTIDE SEQUENCE</scope>
    <source>
        <strain evidence="1">Ploen Becks lab</strain>
    </source>
</reference>
<name>A0A814AKE8_9BILA</name>
<comment type="caution">
    <text evidence="1">The sequence shown here is derived from an EMBL/GenBank/DDBJ whole genome shotgun (WGS) entry which is preliminary data.</text>
</comment>
<dbReference type="EMBL" id="CAJNOC010002169">
    <property type="protein sequence ID" value="CAF0916677.1"/>
    <property type="molecule type" value="Genomic_DNA"/>
</dbReference>